<dbReference type="GO" id="GO:0055038">
    <property type="term" value="C:recycling endosome membrane"/>
    <property type="evidence" value="ECO:0007669"/>
    <property type="project" value="TreeGrafter"/>
</dbReference>
<evidence type="ECO:0000256" key="1">
    <source>
        <dbReference type="ARBA" id="ARBA00004141"/>
    </source>
</evidence>
<dbReference type="PANTHER" id="PTHR10687:SF2">
    <property type="entry name" value="SECRETORY CARRIER-ASSOCIATED MEMBRANE PROTEIN"/>
    <property type="match status" value="1"/>
</dbReference>
<dbReference type="OrthoDB" id="242866at2759"/>
<keyword evidence="4 5" id="KW-0472">Membrane</keyword>
<dbReference type="GO" id="GO:0015031">
    <property type="term" value="P:protein transport"/>
    <property type="evidence" value="ECO:0007669"/>
    <property type="project" value="InterPro"/>
</dbReference>
<organism evidence="6 7">
    <name type="scientific">Ambispora gerdemannii</name>
    <dbReference type="NCBI Taxonomy" id="144530"/>
    <lineage>
        <taxon>Eukaryota</taxon>
        <taxon>Fungi</taxon>
        <taxon>Fungi incertae sedis</taxon>
        <taxon>Mucoromycota</taxon>
        <taxon>Glomeromycotina</taxon>
        <taxon>Glomeromycetes</taxon>
        <taxon>Archaeosporales</taxon>
        <taxon>Ambisporaceae</taxon>
        <taxon>Ambispora</taxon>
    </lineage>
</organism>
<gene>
    <name evidence="6" type="ORF">AGERDE_LOCUS10286</name>
</gene>
<comment type="caution">
    <text evidence="6">The sequence shown here is derived from an EMBL/GenBank/DDBJ whole genome shotgun (WGS) entry which is preliminary data.</text>
</comment>
<dbReference type="PANTHER" id="PTHR10687">
    <property type="entry name" value="SECRETORY CARRIER-ASSOCIATED MEMBRANE PROTEIN SCAMP"/>
    <property type="match status" value="1"/>
</dbReference>
<keyword evidence="3 5" id="KW-1133">Transmembrane helix</keyword>
<dbReference type="AlphaFoldDB" id="A0A9N9D349"/>
<dbReference type="GO" id="GO:0032588">
    <property type="term" value="C:trans-Golgi network membrane"/>
    <property type="evidence" value="ECO:0007669"/>
    <property type="project" value="TreeGrafter"/>
</dbReference>
<keyword evidence="2 5" id="KW-0812">Transmembrane</keyword>
<feature type="transmembrane region" description="Helical" evidence="5">
    <location>
        <begin position="40"/>
        <end position="61"/>
    </location>
</feature>
<evidence type="ECO:0000313" key="6">
    <source>
        <dbReference type="EMBL" id="CAG8625979.1"/>
    </source>
</evidence>
<dbReference type="Proteomes" id="UP000789831">
    <property type="component" value="Unassembled WGS sequence"/>
</dbReference>
<evidence type="ECO:0000313" key="7">
    <source>
        <dbReference type="Proteomes" id="UP000789831"/>
    </source>
</evidence>
<feature type="transmembrane region" description="Helical" evidence="5">
    <location>
        <begin position="105"/>
        <end position="126"/>
    </location>
</feature>
<evidence type="ECO:0000256" key="3">
    <source>
        <dbReference type="ARBA" id="ARBA00022989"/>
    </source>
</evidence>
<comment type="subcellular location">
    <subcellularLocation>
        <location evidence="1">Membrane</location>
        <topology evidence="1">Multi-pass membrane protein</topology>
    </subcellularLocation>
</comment>
<feature type="transmembrane region" description="Helical" evidence="5">
    <location>
        <begin position="67"/>
        <end position="85"/>
    </location>
</feature>
<reference evidence="6" key="1">
    <citation type="submission" date="2021-06" db="EMBL/GenBank/DDBJ databases">
        <authorList>
            <person name="Kallberg Y."/>
            <person name="Tangrot J."/>
            <person name="Rosling A."/>
        </authorList>
    </citation>
    <scope>NUCLEOTIDE SEQUENCE</scope>
    <source>
        <strain evidence="6">MT106</strain>
    </source>
</reference>
<dbReference type="Pfam" id="PF04144">
    <property type="entry name" value="SCAMP"/>
    <property type="match status" value="1"/>
</dbReference>
<accession>A0A9N9D349</accession>
<feature type="transmembrane region" description="Helical" evidence="5">
    <location>
        <begin position="146"/>
        <end position="165"/>
    </location>
</feature>
<evidence type="ECO:0000256" key="5">
    <source>
        <dbReference type="SAM" id="Phobius"/>
    </source>
</evidence>
<sequence>MGDIERDNNWPKFRPIIFHDIEVDIDESVQRKLAKRSYNLWKFQYITLVANLLAVCAMAVANIGGKIGIIIAIVFLVFYPMFDFVGRHLRLYHGLRNDNVTSLRLFFLAQSIDILFEIFIIIGVFLGGGGGLIGMSECFKKSKYCAGTLSAICVFLVSILLAYKIKLSYDVKRFMNNRGWNVLPGGGAKNG</sequence>
<evidence type="ECO:0000256" key="4">
    <source>
        <dbReference type="ARBA" id="ARBA00023136"/>
    </source>
</evidence>
<dbReference type="EMBL" id="CAJVPL010003084">
    <property type="protein sequence ID" value="CAG8625979.1"/>
    <property type="molecule type" value="Genomic_DNA"/>
</dbReference>
<evidence type="ECO:0000256" key="2">
    <source>
        <dbReference type="ARBA" id="ARBA00022692"/>
    </source>
</evidence>
<proteinExistence type="predicted"/>
<dbReference type="InterPro" id="IPR007273">
    <property type="entry name" value="SCAMP"/>
</dbReference>
<protein>
    <submittedName>
        <fullName evidence="6">6901_t:CDS:1</fullName>
    </submittedName>
</protein>
<name>A0A9N9D349_9GLOM</name>
<keyword evidence="7" id="KW-1185">Reference proteome</keyword>